<feature type="compositionally biased region" description="Basic residues" evidence="2">
    <location>
        <begin position="2284"/>
        <end position="2295"/>
    </location>
</feature>
<proteinExistence type="predicted"/>
<feature type="compositionally biased region" description="Low complexity" evidence="2">
    <location>
        <begin position="183"/>
        <end position="192"/>
    </location>
</feature>
<feature type="compositionally biased region" description="Basic residues" evidence="2">
    <location>
        <begin position="163"/>
        <end position="182"/>
    </location>
</feature>
<feature type="region of interest" description="Disordered" evidence="2">
    <location>
        <begin position="2917"/>
        <end position="3585"/>
    </location>
</feature>
<feature type="compositionally biased region" description="Basic and acidic residues" evidence="2">
    <location>
        <begin position="3320"/>
        <end position="3333"/>
    </location>
</feature>
<feature type="compositionally biased region" description="Basic residues" evidence="2">
    <location>
        <begin position="3293"/>
        <end position="3305"/>
    </location>
</feature>
<feature type="compositionally biased region" description="Basic and acidic residues" evidence="2">
    <location>
        <begin position="3391"/>
        <end position="3400"/>
    </location>
</feature>
<evidence type="ECO:0008006" key="5">
    <source>
        <dbReference type="Google" id="ProtNLM"/>
    </source>
</evidence>
<feature type="region of interest" description="Disordered" evidence="2">
    <location>
        <begin position="883"/>
        <end position="1124"/>
    </location>
</feature>
<feature type="compositionally biased region" description="Polar residues" evidence="2">
    <location>
        <begin position="2636"/>
        <end position="2647"/>
    </location>
</feature>
<feature type="compositionally biased region" description="Basic and acidic residues" evidence="2">
    <location>
        <begin position="546"/>
        <end position="621"/>
    </location>
</feature>
<feature type="compositionally biased region" description="Acidic residues" evidence="2">
    <location>
        <begin position="2586"/>
        <end position="2597"/>
    </location>
</feature>
<evidence type="ECO:0000256" key="2">
    <source>
        <dbReference type="SAM" id="MobiDB-lite"/>
    </source>
</evidence>
<feature type="compositionally biased region" description="Polar residues" evidence="2">
    <location>
        <begin position="4070"/>
        <end position="4087"/>
    </location>
</feature>
<accession>A0A9W8YZ40</accession>
<comment type="caution">
    <text evidence="3">The sequence shown here is derived from an EMBL/GenBank/DDBJ whole genome shotgun (WGS) entry which is preliminary data.</text>
</comment>
<keyword evidence="4" id="KW-1185">Reference proteome</keyword>
<dbReference type="InterPro" id="IPR053268">
    <property type="entry name" value="Woronin_anchor"/>
</dbReference>
<feature type="region of interest" description="Disordered" evidence="2">
    <location>
        <begin position="820"/>
        <end position="859"/>
    </location>
</feature>
<feature type="compositionally biased region" description="Basic and acidic residues" evidence="2">
    <location>
        <begin position="820"/>
        <end position="837"/>
    </location>
</feature>
<feature type="compositionally biased region" description="Polar residues" evidence="2">
    <location>
        <begin position="3053"/>
        <end position="3062"/>
    </location>
</feature>
<feature type="region of interest" description="Disordered" evidence="2">
    <location>
        <begin position="1152"/>
        <end position="1407"/>
    </location>
</feature>
<feature type="compositionally biased region" description="Basic and acidic residues" evidence="2">
    <location>
        <begin position="2434"/>
        <end position="2444"/>
    </location>
</feature>
<feature type="compositionally biased region" description="Polar residues" evidence="2">
    <location>
        <begin position="3873"/>
        <end position="3888"/>
    </location>
</feature>
<feature type="compositionally biased region" description="Low complexity" evidence="2">
    <location>
        <begin position="1713"/>
        <end position="1722"/>
    </location>
</feature>
<feature type="coiled-coil region" evidence="1">
    <location>
        <begin position="5095"/>
        <end position="5129"/>
    </location>
</feature>
<feature type="compositionally biased region" description="Polar residues" evidence="2">
    <location>
        <begin position="3647"/>
        <end position="3665"/>
    </location>
</feature>
<feature type="compositionally biased region" description="Polar residues" evidence="2">
    <location>
        <begin position="4116"/>
        <end position="4126"/>
    </location>
</feature>
<protein>
    <recommendedName>
        <fullName evidence="5">Involucrin repeat protein</fullName>
    </recommendedName>
</protein>
<feature type="compositionally biased region" description="Polar residues" evidence="2">
    <location>
        <begin position="2859"/>
        <end position="2868"/>
    </location>
</feature>
<feature type="compositionally biased region" description="Polar residues" evidence="2">
    <location>
        <begin position="3944"/>
        <end position="3953"/>
    </location>
</feature>
<feature type="compositionally biased region" description="Basic and acidic residues" evidence="2">
    <location>
        <begin position="3130"/>
        <end position="3142"/>
    </location>
</feature>
<feature type="compositionally biased region" description="Basic and acidic residues" evidence="2">
    <location>
        <begin position="3105"/>
        <end position="3114"/>
    </location>
</feature>
<feature type="compositionally biased region" description="Basic and acidic residues" evidence="2">
    <location>
        <begin position="3201"/>
        <end position="3212"/>
    </location>
</feature>
<feature type="compositionally biased region" description="Basic and acidic residues" evidence="2">
    <location>
        <begin position="629"/>
        <end position="675"/>
    </location>
</feature>
<feature type="compositionally biased region" description="Polar residues" evidence="2">
    <location>
        <begin position="5440"/>
        <end position="5451"/>
    </location>
</feature>
<feature type="compositionally biased region" description="Polar residues" evidence="2">
    <location>
        <begin position="3406"/>
        <end position="3415"/>
    </location>
</feature>
<feature type="compositionally biased region" description="Basic residues" evidence="2">
    <location>
        <begin position="4101"/>
        <end position="4113"/>
    </location>
</feature>
<feature type="compositionally biased region" description="Basic and acidic residues" evidence="2">
    <location>
        <begin position="502"/>
        <end position="514"/>
    </location>
</feature>
<feature type="compositionally biased region" description="Acidic residues" evidence="2">
    <location>
        <begin position="2517"/>
        <end position="2526"/>
    </location>
</feature>
<feature type="compositionally biased region" description="Polar residues" evidence="2">
    <location>
        <begin position="2301"/>
        <end position="2312"/>
    </location>
</feature>
<feature type="compositionally biased region" description="Basic and acidic residues" evidence="2">
    <location>
        <begin position="3576"/>
        <end position="3585"/>
    </location>
</feature>
<feature type="compositionally biased region" description="Basic and acidic residues" evidence="2">
    <location>
        <begin position="4434"/>
        <end position="4447"/>
    </location>
</feature>
<organism evidence="3 4">
    <name type="scientific">Gnomoniopsis smithogilvyi</name>
    <dbReference type="NCBI Taxonomy" id="1191159"/>
    <lineage>
        <taxon>Eukaryota</taxon>
        <taxon>Fungi</taxon>
        <taxon>Dikarya</taxon>
        <taxon>Ascomycota</taxon>
        <taxon>Pezizomycotina</taxon>
        <taxon>Sordariomycetes</taxon>
        <taxon>Sordariomycetidae</taxon>
        <taxon>Diaporthales</taxon>
        <taxon>Gnomoniaceae</taxon>
        <taxon>Gnomoniopsis</taxon>
    </lineage>
</organism>
<feature type="compositionally biased region" description="Low complexity" evidence="2">
    <location>
        <begin position="4911"/>
        <end position="4946"/>
    </location>
</feature>
<name>A0A9W8YZ40_9PEZI</name>
<feature type="compositionally biased region" description="Polar residues" evidence="2">
    <location>
        <begin position="1806"/>
        <end position="1859"/>
    </location>
</feature>
<feature type="compositionally biased region" description="Low complexity" evidence="2">
    <location>
        <begin position="2727"/>
        <end position="2745"/>
    </location>
</feature>
<feature type="compositionally biased region" description="Polar residues" evidence="2">
    <location>
        <begin position="1926"/>
        <end position="1944"/>
    </location>
</feature>
<feature type="region of interest" description="Disordered" evidence="2">
    <location>
        <begin position="4795"/>
        <end position="4988"/>
    </location>
</feature>
<feature type="compositionally biased region" description="Basic and acidic residues" evidence="2">
    <location>
        <begin position="967"/>
        <end position="986"/>
    </location>
</feature>
<sequence length="5462" mass="594588">MMSDPRRRRSPESSRRRRKSRRDSRDREQEQSIIDEPNTRRSMASNPREETAFSANMGGLGSSYYPFQQSQFAPSSASLPVQSSPIIMRSSEPTPRAPSGMPIPTDLNRPRRVRRHGSRSSLDSSSASSSSSSSYLDISRWYPSWGRGGGVLKTFFKTPSEHRPRRRRSQRKMHKKTNRKTKGVFVFGNNSSSSSVNSDMAYGMGFIKKPKSRGGGFSPNMAAAAASASGRERSEGRPGVQRRQTDEEILEIGRKLQDVARLQNRADLDRRGKSSWESYQRHSSSGVEVSSRGLAPSKHERRHHHASSSDDEWESASEDEDSDGLSALAYGHSPVPTPRPAQSSTSRMSAASAIAAGSALVAGSAIAASTVADRKSTVVDPRLFGPTNSLRDFVNTPCGFNDDDGAYNYPRPEPFTQNYTGSAESASAEARPLQRVFPLQTSDPGHVEAARASGSVVSSQQNYSSVVRDRVYSNTSISNRPEPVPIQAPKPIAPVPSRIYNDERIREVSPEPTERRRKPISDNKIYAETALVGAGVAALGAAILAGRDKGKGKEDDPELKHGKHERYGHDDHRQDDTKVEDARKAQELRLMQEIERLEKALGKTNKAREQRRRDSKRDRDSGSFVDAPADERRKAEVNVDDERHYERERDRRRLERQSKHGEPSDYDSRVSDPGERPALVENDTQYRRVGGPSQPESSAPIDVFQFQVPDEAFTTGTTPVKAPSPIIIDVTPSPSPAPGQRQESRRGSLAEESRDAHKIYEEAHHSTAPIPEAVMAAAIGAVAHSRRREDEEEDRGRTNARTADAIQEEANKFYAARRVAEREIRSRSRSKSREDPAPRIVTPPEMQNRPPNNLFSGANADFKFDKEMSPTQLLGYWPEVAPVRDPSAERPRPVLNLVMPTPAPTPEPERQKNAVVMKEPEPEPEPEPKKEVPSIRFGPRGEVVEVYEEPSTPSTAKRVSWGPSETKQYEEHSPERSRESSPEKPKKGFGGWGAIAAAVTGAGVGAALDHDQEPKSPKREERSRDEYSSGSRSPPKERPVLSNDMSSRVLTEEPEELPPAPGPKPASPRNSQQMPGAFSDDIDFAATLAAGLEHSGFDPEIVIDNPEYHRRDSPPGSNAPYTQPFAETVSDLGIYSVDDGYSSVSREQGYVIGEVDTPGSEKAAPLDDFEDVSRGKSKKDERSSSIYDDIEVIEEPEEAELDKSKLSKKERRKLEKAAQAAKMVEEGVQSAQPQAIEAGGDEWADSPTSKKSKKSKKAKRSSVAWDDADTPVNDTRSSVPIDNFDDSNDAGARNYVDDWDTPKSSKKSKRGSKGYDLPGDNQPDREKQDHRRTEFYEPVDRDVTSVVSDSRYDKPSIGHSNGDDDRCVVSAPSGSKRDSKRSSGGFWGLLGGKDQQQSKKDNADTLGAGVGLAGVAAVAMAAAVADSDAAGASPGQKQEEPEVERDVSDEVEVFEDPEIAPRVIKPAIDPQYGDLLPLPPSPGESSLEFDDEDGLPALPDSRPTTPPGQAPAVVRERESNMKRPAFASHARRPSATEAPLRSPSHTAIPIQFRMGHRSMSGTSPAIGSRPSPVVQSPTTPTQQESPPISKRNEFSPTFRRQPPRPTSWDSSREIKPLYLLKRSGRPVSDGEHRNEAAEMIPLPPSRQSPVAEDTLEPERAVGLGVDTNPLVIDTDVTRSVDYGSQEPTPTGHKPDEPLPSLEQEVETTPLGFPSSSSLPESSYATPGEFPREVEKVSSPQLEPTTSEAQDLKEVDQPKKQSYFPSALAMLPAATLAGVGVFLGRGQKDEPHAVEDDLHGKSAQDEPPSNSAEPLTGTAVDSPSGPSQLEQAQLVESASQPMAKSSSPQEVPESANNNNALDLPSPADFEDAQTEIPTTASPVLPPEAIEPIQESAVDTTDWAGATGSKKKKKKGKKKQSVADAPQLATTAGQDVLSSSNTQSDMSHPKDADLETARDSSILVEPSMASVAAERPKSDSADVTGLETGVLEQMAPSQSDVDVTERSKLGNSGDLESSQQATRDDMDTSVSETVHASSTAQHEATSEAVPTQTLGQDQAVNIAPVVEEPGFPQLGTSGTVNEALVLPDENEQTQSTGILAGSKPWETEPVEGIGATPSSKKRSKKKRQSAAFTEDIMESPTPSPSGDKTTEDIQNSGLPENSLDAMGLAEPPREQSQEPLGTPAQPLESDTIHDDIPEQSPIDSHEWIEEPASIAKPGTQADQNSQDTPVGQVSNRSREHTDEPLPDVAQFIVEEPAAISAEQQEFHQEADPVPVSAEDEFPIISKKSKKNKKRKGSKAIDEPTQSPVTATPADSEQVEPPLDQPQQLAPSAVEDAQPVSLPSDVTEVATASEDVPFEHEAFRTTSPVEDTARSVEVMEDQPLSAQEEVQPAPLKERSERTVSPTVSAHDAQNQPGMASIDVEPMGASTKSTLEADTSKSLEREVVVGDATLSSDLPPGSIALPLEDDSLTKTSSPSLVQAPLVPQDLHESAYEGEAISHEESLPAAVPEQSDPKQQDDIEESLDEEEAARREAEAAQIHEEEAEASKLQLKRKLSKKEKSRLKDLKARAQQRAEEVEAATSSFDVEKDFEDPGLDPEETQTSKVAEGEPTELLPVEEQVVSQQSEQVPNTSEPHEPNFSSETSQQTGQDVEDFHLAEDAQANFPSATRQLEEDPEVQARREAEADKIRDEEIELARLKIKRKPSKRDKTRIKALQANAEEREREREANSAAQRQVEEQAAVTQQTQDEARTEPGQEVATDLAEGGPQPPRGSETLGDDSQHQVDTHTNFALEDNDAIDIVSRQQPHMELSSSGQTDDQLAQDPDEPQVASSEPIRMMEHLRDEGHESTIHEQPAVLPVNDSDTFPSTRDPNIGDSGVHSDDVVKGIIVDGPSSSQKSKSTFGGWSMIAAAVGGASVATAMRKDDHPEQTLASEDQEGDHSAEANEHLDSHTRGIDNRSTQQELHEDNQPEAEAEDIGPHEGVRSMDTADTEPARIEDAVSTTETGQLDKDITTAIPDLAPEPSAAIEVEPDSEWSVPIKKSKKDKKKKRKGTMSGASGETSGLVTPLEASDTHSVPEPVEVSSISALTSQEVGSPETEYTPPVETMHVEQHDDTAHVSPPVELSEDGAPSKFDEAIAESHKDSVQAAKDLGRPLATGVAQPTANEEAGSGDQSSGQSAPLEEIMDLPPSLMRSMEAASPAEETLHVVTEHEPVLPDQNLSEGIEHFESEPHQLISSGGENAPPAEATLHNPSQDQDSVPVTETSHDIPLETEPDTSILQEPHQLQAEEISWTPAKKKEKKKKKKHGSAALSERFSGEQTPIDEHVLEPSSRDTSQETSEPTELLARNENLGKVRDLQPESGDWQPTVSSKQERHTSRASLEPQDLSQAQLNDEPRESHNVEDVVESPRSTENTTQPAEYILPDEMLQLEPGSVPEPDLTVAQKDENRSLANENFDQKLTTQPGALEELPSHEPVSKSDLESKIEEGEDTVIVTGGDMPDTDMSLNQEVADSQLPLATSPPPTMIDDSFAGEVVPKPIVGDQVKKNDEPVLAADEEVTDREVPMASEQSMDVSPSDEPVPKADLDRTVEKGEYTLITGDGKFADKVSEPWAFEATHDSPTFTKSDLDTRIEDGEETMIMAGGETHDDSVQPSLVQHDTQDDGQSVEQPANEFLDVDRPVSRPQSPAPWGDDDYSTSRNMDVGSDRPAPHSPASDAQRDDEITSAGQDDDLAIQRPAPRPESLVPSDDENNSAFVTPFEEVPVLTTGANQSLDPDTHQEEEQPFEWLPTKRSKKDKKKKKSSISQSLDPDPNLFTSAPETPKLVGAGDSQSFVEVVEEPGVSDPVSDKAVEPATEDFDDWTPKKLTKKDKRKAKKNSISIPERQFSTQSLEEPQPEPVPRSPDQTARNSAIFGDKQEEDSSQIIPGQLGEPAEVVEPAVEPDFNRQPDVSSLSSNLLDAPGRDISHESAKTIEPVDGETSVDRQTEPHSSFPEDAELAAAAAAAVPVLNRKLSKKEKRRAKKASSSWEDDTLETSRAQSAAANDLQIEEAPIVTSPIEESHLTQEAAQDASPAESQLSPEASTGLETSTAAEAIPDDEWAMPLTRKKSKGKKKKGKQLSLDSVSGSQAPATEDSPTRANAEVEDLPKSVDNAVEEPIARSADDSSVPTSPPRPEPLDMSQASGSAHLEAKSPATLGTDLQKVPSAAPSPDPWESEDYFKPKTAGSSPTDPPEEPFGRVEVHPAFTRGLNTASENRSRDERPLVGLGLIHRHSSIFQEDDGHTPKLLTLTSDNASVESLAIEDTSQPGASIESSVVRSGCQQSVALGRSGTDGTKGANTFNVNLGQQADMFLAQESSVTSSSAHPQRRFPLSPKLSPRRVPEDPPKSPIPEEISLSQRGSVAMLAQRFGGKRKKVSKYVDKRAPVEDDLFDDPSMWEGAERKAVEGSRMDDDAGDFWAVEDDIRDETSEPDEHPGQGSTSPAHSMGTKHGDDNVSATHSSPSPDAGRFTPELPGKATREEEVPLEPLVESPILGSQTSNEIHSPELQHTAHASPSPSSVETSQTTHRPENIADTWDLIGNRHLRNDLPIAQPAGPISDKRADLVDSALPSNEPTQGEVPENFIPAVDFRRSVSRGLPPVQEEPSDEEAELGKHTASLNVTNPDINRDSGFVADSPNQAWTRRFDDTQQRDSGVHMRDSRDRSPGLHSSRDVSPDPNRASHSSFEDEGGRLNEKPKRSPLSKYERRLEEDTPVLEAQEPPVTPEPQKTRSDGSRSHKYPNLGPGATTAAVLSGGAALLAAQSSGARSPPLSSAEGQRSVSDSFAGKSHVSTTHQPDALPNQRRAVSNTRISRAKTPEPLNLQPDSPSLLRHSGTPPLRSRRTRSGDLRTLSQSSNRSQSDLSFGGVAGPSPVSGRTPTPAAAANTPVPASSSSSSDLRKATTPAASQTSSANPVANEGRLRSKDMADVYDGFGEGRLGSPRSPTRPHSMRRRQSMQVLDLENRVEQLMAENRALAEAKAQAELLSSNRVTSSLADRDNEIEALKQSLEFMRKEIHRLTEVNEGLNSAISQSAVQHQDRYRLLETQHAAATGELDNFRSQYGSHQQTIEEKDAEIQSLREQLDATKQQVRELQKQILATNPADSDFLQIRDVDYFDHRCQQLCSHVQQWVLRFSKFSDMRACRLTTELNDEKIIDRLDNAVLDGSDVDSYLNDRVRRRDVFMSVAMTMIWEFVFTRYLFGMDREQRQKLKALEKLLLEVGPPKAVRQWRAVTLTLLSKRSAFKDQREQDTEAVVQAIFQTLSMILPPPSNLEDQIQTQLRKVMREAVDLSIEMRTQRAEYMMLPPLRPEYDSSGDLAEPHPFNAQLMSERSGDKSNDDDLQAEGAIVRLVLFPLVVKKGDDEGVGDDEVVVCPAQVIVKKPRSSSRRSMRAASSDAGGVSLLRGHSPSTAPNRSNVSMAEAEYIEGGI</sequence>
<feature type="region of interest" description="Disordered" evidence="2">
    <location>
        <begin position="210"/>
        <end position="348"/>
    </location>
</feature>
<feature type="compositionally biased region" description="Low complexity" evidence="2">
    <location>
        <begin position="4882"/>
        <end position="4897"/>
    </location>
</feature>
<feature type="compositionally biased region" description="Polar residues" evidence="2">
    <location>
        <begin position="4546"/>
        <end position="4561"/>
    </location>
</feature>
<gene>
    <name evidence="3" type="ORF">N0V93_003803</name>
</gene>
<feature type="compositionally biased region" description="Basic and acidic residues" evidence="2">
    <location>
        <begin position="243"/>
        <end position="274"/>
    </location>
</feature>
<feature type="compositionally biased region" description="Low complexity" evidence="2">
    <location>
        <begin position="66"/>
        <end position="78"/>
    </location>
</feature>
<feature type="compositionally biased region" description="Basic and acidic residues" evidence="2">
    <location>
        <begin position="1786"/>
        <end position="1803"/>
    </location>
</feature>
<feature type="compositionally biased region" description="Acidic residues" evidence="2">
    <location>
        <begin position="1449"/>
        <end position="1458"/>
    </location>
</feature>
<feature type="compositionally biased region" description="Basic and acidic residues" evidence="2">
    <location>
        <begin position="1945"/>
        <end position="1956"/>
    </location>
</feature>
<feature type="region of interest" description="Disordered" evidence="2">
    <location>
        <begin position="502"/>
        <end position="523"/>
    </location>
</feature>
<feature type="compositionally biased region" description="Low complexity" evidence="2">
    <location>
        <begin position="1570"/>
        <end position="1587"/>
    </location>
</feature>
<feature type="compositionally biased region" description="Basic residues" evidence="2">
    <location>
        <begin position="2117"/>
        <end position="2126"/>
    </location>
</feature>
<feature type="compositionally biased region" description="Low complexity" evidence="2">
    <location>
        <begin position="994"/>
        <end position="1007"/>
    </location>
</feature>
<reference evidence="3" key="1">
    <citation type="submission" date="2022-10" db="EMBL/GenBank/DDBJ databases">
        <title>Tapping the CABI collections for fungal endophytes: first genome assemblies for Collariella, Neodidymelliopsis, Ascochyta clinopodiicola, Didymella pomorum, Didymosphaeria variabile, Neocosmospora piperis and Neocucurbitaria cava.</title>
        <authorList>
            <person name="Hill R."/>
        </authorList>
    </citation>
    <scope>NUCLEOTIDE SEQUENCE</scope>
    <source>
        <strain evidence="3">IMI 355082</strain>
    </source>
</reference>
<feature type="compositionally biased region" description="Polar residues" evidence="2">
    <location>
        <begin position="3447"/>
        <end position="3461"/>
    </location>
</feature>
<feature type="compositionally biased region" description="Low complexity" evidence="2">
    <location>
        <begin position="1424"/>
        <end position="1433"/>
    </location>
</feature>
<evidence type="ECO:0000256" key="1">
    <source>
        <dbReference type="SAM" id="Coils"/>
    </source>
</evidence>
<feature type="region of interest" description="Disordered" evidence="2">
    <location>
        <begin position="405"/>
        <end position="429"/>
    </location>
</feature>
<feature type="compositionally biased region" description="Basic and acidic residues" evidence="2">
    <location>
        <begin position="1201"/>
        <end position="1216"/>
    </location>
</feature>
<feature type="region of interest" description="Disordered" evidence="2">
    <location>
        <begin position="153"/>
        <end position="192"/>
    </location>
</feature>
<feature type="compositionally biased region" description="Polar residues" evidence="2">
    <location>
        <begin position="2800"/>
        <end position="2817"/>
    </location>
</feature>
<feature type="compositionally biased region" description="Basic residues" evidence="2">
    <location>
        <begin position="4008"/>
        <end position="4019"/>
    </location>
</feature>
<dbReference type="OrthoDB" id="5365701at2759"/>
<feature type="compositionally biased region" description="Basic and acidic residues" evidence="2">
    <location>
        <begin position="4718"/>
        <end position="4744"/>
    </location>
</feature>
<feature type="compositionally biased region" description="Polar residues" evidence="2">
    <location>
        <begin position="4350"/>
        <end position="4360"/>
    </location>
</feature>
<feature type="compositionally biased region" description="Basic and acidic residues" evidence="2">
    <location>
        <begin position="2936"/>
        <end position="2954"/>
    </location>
</feature>
<feature type="compositionally biased region" description="Low complexity" evidence="2">
    <location>
        <begin position="3927"/>
        <end position="3938"/>
    </location>
</feature>
<feature type="region of interest" description="Disordered" evidence="2">
    <location>
        <begin position="714"/>
        <end position="758"/>
    </location>
</feature>
<feature type="compositionally biased region" description="Basic and acidic residues" evidence="2">
    <location>
        <begin position="2717"/>
        <end position="2726"/>
    </location>
</feature>
<feature type="compositionally biased region" description="Acidic residues" evidence="2">
    <location>
        <begin position="309"/>
        <end position="323"/>
    </location>
</feature>
<feature type="compositionally biased region" description="Basic and acidic residues" evidence="2">
    <location>
        <begin position="1171"/>
        <end position="1183"/>
    </location>
</feature>
<feature type="region of interest" description="Disordered" evidence="2">
    <location>
        <begin position="4349"/>
        <end position="4569"/>
    </location>
</feature>
<feature type="region of interest" description="Disordered" evidence="2">
    <location>
        <begin position="2662"/>
        <end position="2901"/>
    </location>
</feature>
<feature type="compositionally biased region" description="Basic and acidic residues" evidence="2">
    <location>
        <begin position="2834"/>
        <end position="2848"/>
    </location>
</feature>
<feature type="compositionally biased region" description="Basic residues" evidence="2">
    <location>
        <begin position="3787"/>
        <end position="3798"/>
    </location>
</feature>
<feature type="compositionally biased region" description="Polar residues" evidence="2">
    <location>
        <begin position="2142"/>
        <end position="2157"/>
    </location>
</feature>
<feature type="compositionally biased region" description="Basic residues" evidence="2">
    <location>
        <begin position="2696"/>
        <end position="2710"/>
    </location>
</feature>
<feature type="region of interest" description="Disordered" evidence="2">
    <location>
        <begin position="3613"/>
        <end position="4257"/>
    </location>
</feature>
<keyword evidence="1" id="KW-0175">Coiled coil</keyword>
<feature type="compositionally biased region" description="Basic residues" evidence="2">
    <location>
        <begin position="1250"/>
        <end position="1260"/>
    </location>
</feature>
<feature type="compositionally biased region" description="Polar residues" evidence="2">
    <location>
        <begin position="275"/>
        <end position="288"/>
    </location>
</feature>
<feature type="compositionally biased region" description="Polar residues" evidence="2">
    <location>
        <begin position="2218"/>
        <end position="2233"/>
    </location>
</feature>
<feature type="compositionally biased region" description="Low complexity" evidence="2">
    <location>
        <begin position="2610"/>
        <end position="2627"/>
    </location>
</feature>
<feature type="compositionally biased region" description="Basic and acidic residues" evidence="2">
    <location>
        <begin position="3467"/>
        <end position="3483"/>
    </location>
</feature>
<dbReference type="PANTHER" id="PTHR40641:SF2">
    <property type="entry name" value="INVOLUCRIN REPEAT PROTEIN"/>
    <property type="match status" value="1"/>
</dbReference>
<feature type="compositionally biased region" description="Basic and acidic residues" evidence="2">
    <location>
        <begin position="1008"/>
        <end position="1027"/>
    </location>
</feature>
<feature type="compositionally biased region" description="Basic residues" evidence="2">
    <location>
        <begin position="1907"/>
        <end position="1918"/>
    </location>
</feature>
<feature type="region of interest" description="Disordered" evidence="2">
    <location>
        <begin position="1786"/>
        <end position="2647"/>
    </location>
</feature>
<feature type="region of interest" description="Disordered" evidence="2">
    <location>
        <begin position="1"/>
        <end position="136"/>
    </location>
</feature>
<feature type="region of interest" description="Disordered" evidence="2">
    <location>
        <begin position="4581"/>
        <end position="4782"/>
    </location>
</feature>
<feature type="compositionally biased region" description="Basic and acidic residues" evidence="2">
    <location>
        <begin position="2527"/>
        <end position="2539"/>
    </location>
</feature>
<feature type="compositionally biased region" description="Polar residues" evidence="2">
    <location>
        <begin position="1737"/>
        <end position="1748"/>
    </location>
</feature>
<feature type="compositionally biased region" description="Basic and acidic residues" evidence="2">
    <location>
        <begin position="742"/>
        <end position="758"/>
    </location>
</feature>
<feature type="region of interest" description="Disordered" evidence="2">
    <location>
        <begin position="5416"/>
        <end position="5451"/>
    </location>
</feature>
<feature type="compositionally biased region" description="Basic and acidic residues" evidence="2">
    <location>
        <begin position="4677"/>
        <end position="4708"/>
    </location>
</feature>
<feature type="compositionally biased region" description="Basic residues" evidence="2">
    <location>
        <begin position="3038"/>
        <end position="3050"/>
    </location>
</feature>
<feature type="compositionally biased region" description="Polar residues" evidence="2">
    <location>
        <begin position="2890"/>
        <end position="2901"/>
    </location>
</feature>
<feature type="compositionally biased region" description="Pro residues" evidence="2">
    <location>
        <begin position="482"/>
        <end position="494"/>
    </location>
</feature>
<feature type="compositionally biased region" description="Polar residues" evidence="2">
    <location>
        <begin position="415"/>
        <end position="425"/>
    </location>
</feature>
<feature type="compositionally biased region" description="Basic and acidic residues" evidence="2">
    <location>
        <begin position="1437"/>
        <end position="1448"/>
    </location>
</feature>
<feature type="compositionally biased region" description="Basic and acidic residues" evidence="2">
    <location>
        <begin position="2675"/>
        <end position="2695"/>
    </location>
</feature>
<feature type="compositionally biased region" description="Basic and acidic residues" evidence="2">
    <location>
        <begin position="4461"/>
        <end position="4470"/>
    </location>
</feature>
<evidence type="ECO:0000313" key="3">
    <source>
        <dbReference type="EMBL" id="KAJ4394584.1"/>
    </source>
</evidence>
<feature type="compositionally biased region" description="Acidic residues" evidence="2">
    <location>
        <begin position="4448"/>
        <end position="4460"/>
    </location>
</feature>
<feature type="compositionally biased region" description="Polar residues" evidence="2">
    <location>
        <begin position="2026"/>
        <end position="2057"/>
    </location>
</feature>
<feature type="compositionally biased region" description="Basic and acidic residues" evidence="2">
    <location>
        <begin position="2485"/>
        <end position="2501"/>
    </location>
</feature>
<feature type="compositionally biased region" description="Polar residues" evidence="2">
    <location>
        <begin position="3248"/>
        <end position="3261"/>
    </location>
</feature>
<feature type="compositionally biased region" description="Pro residues" evidence="2">
    <location>
        <begin position="1057"/>
        <end position="1066"/>
    </location>
</feature>
<feature type="region of interest" description="Disordered" evidence="2">
    <location>
        <begin position="1424"/>
        <end position="1757"/>
    </location>
</feature>
<evidence type="ECO:0000313" key="4">
    <source>
        <dbReference type="Proteomes" id="UP001140453"/>
    </source>
</evidence>
<feature type="compositionally biased region" description="Polar residues" evidence="2">
    <location>
        <begin position="4804"/>
        <end position="4816"/>
    </location>
</feature>
<feature type="compositionally biased region" description="Basic and acidic residues" evidence="2">
    <location>
        <begin position="1322"/>
        <end position="1343"/>
    </location>
</feature>
<feature type="compositionally biased region" description="Acidic residues" evidence="2">
    <location>
        <begin position="1188"/>
        <end position="1200"/>
    </location>
</feature>
<feature type="compositionally biased region" description="Low complexity" evidence="2">
    <location>
        <begin position="119"/>
        <end position="134"/>
    </location>
</feature>
<feature type="compositionally biased region" description="Basic and acidic residues" evidence="2">
    <location>
        <begin position="2560"/>
        <end position="2574"/>
    </location>
</feature>
<dbReference type="PANTHER" id="PTHR40641">
    <property type="entry name" value="INVOLUCRIN REPEAT PROTEIN (AFU_ORTHOLOGUE AFUA_2G08060)"/>
    <property type="match status" value="1"/>
</dbReference>
<feature type="compositionally biased region" description="Basic and acidic residues" evidence="2">
    <location>
        <begin position="3957"/>
        <end position="3967"/>
    </location>
</feature>
<feature type="compositionally biased region" description="Polar residues" evidence="2">
    <location>
        <begin position="2399"/>
        <end position="2414"/>
    </location>
</feature>
<feature type="region of interest" description="Disordered" evidence="2">
    <location>
        <begin position="476"/>
        <end position="495"/>
    </location>
</feature>
<feature type="compositionally biased region" description="Basic residues" evidence="2">
    <location>
        <begin position="2548"/>
        <end position="2559"/>
    </location>
</feature>
<feature type="region of interest" description="Disordered" evidence="2">
    <location>
        <begin position="545"/>
        <end position="701"/>
    </location>
</feature>
<feature type="region of interest" description="Disordered" evidence="2">
    <location>
        <begin position="783"/>
        <end position="804"/>
    </location>
</feature>
<feature type="compositionally biased region" description="Basic residues" evidence="2">
    <location>
        <begin position="3861"/>
        <end position="3872"/>
    </location>
</feature>
<dbReference type="Proteomes" id="UP001140453">
    <property type="component" value="Unassembled WGS sequence"/>
</dbReference>
<feature type="compositionally biased region" description="Basic and acidic residues" evidence="2">
    <location>
        <begin position="907"/>
        <end position="933"/>
    </location>
</feature>
<dbReference type="EMBL" id="JAPEVB010000002">
    <property type="protein sequence ID" value="KAJ4394584.1"/>
    <property type="molecule type" value="Genomic_DNA"/>
</dbReference>
<feature type="compositionally biased region" description="Basic and acidic residues" evidence="2">
    <location>
        <begin position="1350"/>
        <end position="1367"/>
    </location>
</feature>